<dbReference type="EnsemblPlants" id="Pp3c24_6460V3.6">
    <property type="protein sequence ID" value="Pp3c24_6460V3.6"/>
    <property type="gene ID" value="Pp3c24_6460"/>
</dbReference>
<protein>
    <submittedName>
        <fullName evidence="1">Uncharacterized protein</fullName>
    </submittedName>
</protein>
<keyword evidence="2" id="KW-1185">Reference proteome</keyword>
<organism evidence="1 2">
    <name type="scientific">Physcomitrium patens</name>
    <name type="common">Spreading-leaved earth moss</name>
    <name type="synonym">Physcomitrella patens</name>
    <dbReference type="NCBI Taxonomy" id="3218"/>
    <lineage>
        <taxon>Eukaryota</taxon>
        <taxon>Viridiplantae</taxon>
        <taxon>Streptophyta</taxon>
        <taxon>Embryophyta</taxon>
        <taxon>Bryophyta</taxon>
        <taxon>Bryophytina</taxon>
        <taxon>Bryopsida</taxon>
        <taxon>Funariidae</taxon>
        <taxon>Funariales</taxon>
        <taxon>Funariaceae</taxon>
        <taxon>Physcomitrium</taxon>
    </lineage>
</organism>
<dbReference type="EMBL" id="ABEU02000024">
    <property type="status" value="NOT_ANNOTATED_CDS"/>
    <property type="molecule type" value="Genomic_DNA"/>
</dbReference>
<dbReference type="Gramene" id="Pp3c24_6460V3.6">
    <property type="protein sequence ID" value="Pp3c24_6460V3.6"/>
    <property type="gene ID" value="Pp3c24_6460"/>
</dbReference>
<evidence type="ECO:0000313" key="1">
    <source>
        <dbReference type="EnsemblPlants" id="Pp3c24_6460V3.6"/>
    </source>
</evidence>
<proteinExistence type="predicted"/>
<dbReference type="AlphaFoldDB" id="A0A7I4CRH2"/>
<sequence length="468" mass="50808">MASGLLESSTCEEVVLDASNSPRFDINEFLKPPKDFNTDEQFFNFSAFNIPAPTGNMLTPLPPLNIRRSGRSDGGPEPDCNALFFDGKEVDGDAAYAEDTLNEELIAFDETATDIAKDPFAHFNVSLDSYINNPPISPVSLEVPTPVCSLERVVPSMTCPSTICTTGFYMVGDTGGLVDMEDRAFVSVEYGASTSGGAHSMNFSGTPLNWDMVREGSIQPNAGKSQNQQFQCASCQILRRIVHSNGGFYVVPSMANVRLTDHDEIVESTLLDIAAFDILQLVLRLVGVACCMRIQDTKLEIHGCDGQSYHAVLQTRFCIDDGFPASFEQQMVEFLVANAEYVKHFLLQYSLLRRKEGFVLQHDSLASHGSGGVGMGMSSERVMGANGRCISKQIGHIAPPEVLCNSSAYSSSGCTYGKAGLKQDKFHGSGSIDSSDNADASVGLVKPQKSNAAAQFLYCREREQENLK</sequence>
<accession>A0A7I4CRH2</accession>
<reference evidence="1 2" key="2">
    <citation type="journal article" date="2018" name="Plant J.">
        <title>The Physcomitrella patens chromosome-scale assembly reveals moss genome structure and evolution.</title>
        <authorList>
            <person name="Lang D."/>
            <person name="Ullrich K.K."/>
            <person name="Murat F."/>
            <person name="Fuchs J."/>
            <person name="Jenkins J."/>
            <person name="Haas F.B."/>
            <person name="Piednoel M."/>
            <person name="Gundlach H."/>
            <person name="Van Bel M."/>
            <person name="Meyberg R."/>
            <person name="Vives C."/>
            <person name="Morata J."/>
            <person name="Symeonidi A."/>
            <person name="Hiss M."/>
            <person name="Muchero W."/>
            <person name="Kamisugi Y."/>
            <person name="Saleh O."/>
            <person name="Blanc G."/>
            <person name="Decker E.L."/>
            <person name="van Gessel N."/>
            <person name="Grimwood J."/>
            <person name="Hayes R.D."/>
            <person name="Graham S.W."/>
            <person name="Gunter L.E."/>
            <person name="McDaniel S.F."/>
            <person name="Hoernstein S.N.W."/>
            <person name="Larsson A."/>
            <person name="Li F.W."/>
            <person name="Perroud P.F."/>
            <person name="Phillips J."/>
            <person name="Ranjan P."/>
            <person name="Rokshar D.S."/>
            <person name="Rothfels C.J."/>
            <person name="Schneider L."/>
            <person name="Shu S."/>
            <person name="Stevenson D.W."/>
            <person name="Thummler F."/>
            <person name="Tillich M."/>
            <person name="Villarreal Aguilar J.C."/>
            <person name="Widiez T."/>
            <person name="Wong G.K."/>
            <person name="Wymore A."/>
            <person name="Zhang Y."/>
            <person name="Zimmer A.D."/>
            <person name="Quatrano R.S."/>
            <person name="Mayer K.F.X."/>
            <person name="Goodstein D."/>
            <person name="Casacuberta J.M."/>
            <person name="Vandepoele K."/>
            <person name="Reski R."/>
            <person name="Cuming A.C."/>
            <person name="Tuskan G.A."/>
            <person name="Maumus F."/>
            <person name="Salse J."/>
            <person name="Schmutz J."/>
            <person name="Rensing S.A."/>
        </authorList>
    </citation>
    <scope>NUCLEOTIDE SEQUENCE [LARGE SCALE GENOMIC DNA]</scope>
    <source>
        <strain evidence="1 2">cv. Gransden 2004</strain>
    </source>
</reference>
<evidence type="ECO:0000313" key="2">
    <source>
        <dbReference type="Proteomes" id="UP000006727"/>
    </source>
</evidence>
<name>A0A7I4CRH2_PHYPA</name>
<dbReference type="Proteomes" id="UP000006727">
    <property type="component" value="Chromosome 24"/>
</dbReference>
<reference evidence="1 2" key="1">
    <citation type="journal article" date="2008" name="Science">
        <title>The Physcomitrella genome reveals evolutionary insights into the conquest of land by plants.</title>
        <authorList>
            <person name="Rensing S."/>
            <person name="Lang D."/>
            <person name="Zimmer A."/>
            <person name="Terry A."/>
            <person name="Salamov A."/>
            <person name="Shapiro H."/>
            <person name="Nishiyama T."/>
            <person name="Perroud P.-F."/>
            <person name="Lindquist E."/>
            <person name="Kamisugi Y."/>
            <person name="Tanahashi T."/>
            <person name="Sakakibara K."/>
            <person name="Fujita T."/>
            <person name="Oishi K."/>
            <person name="Shin-I T."/>
            <person name="Kuroki Y."/>
            <person name="Toyoda A."/>
            <person name="Suzuki Y."/>
            <person name="Hashimoto A."/>
            <person name="Yamaguchi K."/>
            <person name="Sugano A."/>
            <person name="Kohara Y."/>
            <person name="Fujiyama A."/>
            <person name="Anterola A."/>
            <person name="Aoki S."/>
            <person name="Ashton N."/>
            <person name="Barbazuk W.B."/>
            <person name="Barker E."/>
            <person name="Bennetzen J."/>
            <person name="Bezanilla M."/>
            <person name="Blankenship R."/>
            <person name="Cho S.H."/>
            <person name="Dutcher S."/>
            <person name="Estelle M."/>
            <person name="Fawcett J.A."/>
            <person name="Gundlach H."/>
            <person name="Hanada K."/>
            <person name="Heyl A."/>
            <person name="Hicks K.A."/>
            <person name="Hugh J."/>
            <person name="Lohr M."/>
            <person name="Mayer K."/>
            <person name="Melkozernov A."/>
            <person name="Murata T."/>
            <person name="Nelson D."/>
            <person name="Pils B."/>
            <person name="Prigge M."/>
            <person name="Reiss B."/>
            <person name="Renner T."/>
            <person name="Rombauts S."/>
            <person name="Rushton P."/>
            <person name="Sanderfoot A."/>
            <person name="Schween G."/>
            <person name="Shiu S.-H."/>
            <person name="Stueber K."/>
            <person name="Theodoulou F.L."/>
            <person name="Tu H."/>
            <person name="Van de Peer Y."/>
            <person name="Verrier P.J."/>
            <person name="Waters E."/>
            <person name="Wood A."/>
            <person name="Yang L."/>
            <person name="Cove D."/>
            <person name="Cuming A."/>
            <person name="Hasebe M."/>
            <person name="Lucas S."/>
            <person name="Mishler D.B."/>
            <person name="Reski R."/>
            <person name="Grigoriev I."/>
            <person name="Quatrano R.S."/>
            <person name="Boore J.L."/>
        </authorList>
    </citation>
    <scope>NUCLEOTIDE SEQUENCE [LARGE SCALE GENOMIC DNA]</scope>
    <source>
        <strain evidence="1 2">cv. Gransden 2004</strain>
    </source>
</reference>
<reference evidence="1" key="3">
    <citation type="submission" date="2020-12" db="UniProtKB">
        <authorList>
            <consortium name="EnsemblPlants"/>
        </authorList>
    </citation>
    <scope>IDENTIFICATION</scope>
</reference>